<dbReference type="SUPFAM" id="SSF81324">
    <property type="entry name" value="Voltage-gated potassium channels"/>
    <property type="match status" value="1"/>
</dbReference>
<keyword evidence="4 5" id="KW-0472">Membrane</keyword>
<dbReference type="Proteomes" id="UP000663870">
    <property type="component" value="Unassembled WGS sequence"/>
</dbReference>
<feature type="transmembrane region" description="Helical" evidence="5">
    <location>
        <begin position="262"/>
        <end position="288"/>
    </location>
</feature>
<gene>
    <name evidence="8" type="ORF">JXQ802_LOCUS12852</name>
    <name evidence="7" type="ORF">PYM288_LOCUS7075</name>
</gene>
<feature type="transmembrane region" description="Helical" evidence="5">
    <location>
        <begin position="61"/>
        <end position="80"/>
    </location>
</feature>
<dbReference type="PANTHER" id="PTHR47077:SF1">
    <property type="entry name" value="CATION CHANNEL SPERM-ASSOCIATED PROTEIN 4"/>
    <property type="match status" value="1"/>
</dbReference>
<dbReference type="Gene3D" id="1.10.287.70">
    <property type="match status" value="1"/>
</dbReference>
<proteinExistence type="predicted"/>
<comment type="caution">
    <text evidence="8">The sequence shown here is derived from an EMBL/GenBank/DDBJ whole genome shotgun (WGS) entry which is preliminary data.</text>
</comment>
<sequence length="389" mass="45501">MMHLTESSNKFFHDIPNPFERRQFAFRVLPEEKDPMSRAKNFSFIMPTLKLRLQQLITTNLWEYIMFILSIWSFISLLIGHKIPEMRIFFELTHEITQAALFIEVFCKLYADVRWFFYDIWNFYDLICVIVNSPFVYNLFVSDYLGVPQINSIQRLFRTLHAIRLIRIHSLLRFVLETIFIALSSIYNILLLEFVIVTVFALLSIAFEGDTSFWNSGTYEPYENYTEALYSYYMCITLEGVNEVAEQILQLDSPQFTTVIGLIFYIFAALATYSVGQLLAAVIATTLGKAIDQITRDKTSTTSKYYNTKLLGLQRPSINENKMSTSRCTNVNEIQNFSQLKPDDLALLIILFQTLDKNIIEYDNILRDIRHISEYISKFNKKKTLFSAH</sequence>
<evidence type="ECO:0000256" key="5">
    <source>
        <dbReference type="SAM" id="Phobius"/>
    </source>
</evidence>
<dbReference type="GO" id="GO:0097228">
    <property type="term" value="C:sperm principal piece"/>
    <property type="evidence" value="ECO:0007669"/>
    <property type="project" value="TreeGrafter"/>
</dbReference>
<evidence type="ECO:0000256" key="1">
    <source>
        <dbReference type="ARBA" id="ARBA00004141"/>
    </source>
</evidence>
<reference evidence="8" key="1">
    <citation type="submission" date="2021-02" db="EMBL/GenBank/DDBJ databases">
        <authorList>
            <person name="Nowell W R."/>
        </authorList>
    </citation>
    <scope>NUCLEOTIDE SEQUENCE</scope>
</reference>
<organism evidence="8 9">
    <name type="scientific">Rotaria sordida</name>
    <dbReference type="NCBI Taxonomy" id="392033"/>
    <lineage>
        <taxon>Eukaryota</taxon>
        <taxon>Metazoa</taxon>
        <taxon>Spiralia</taxon>
        <taxon>Gnathifera</taxon>
        <taxon>Rotifera</taxon>
        <taxon>Eurotatoria</taxon>
        <taxon>Bdelloidea</taxon>
        <taxon>Philodinida</taxon>
        <taxon>Philodinidae</taxon>
        <taxon>Rotaria</taxon>
    </lineage>
</organism>
<dbReference type="Gene3D" id="1.20.120.350">
    <property type="entry name" value="Voltage-gated potassium channels. Chain C"/>
    <property type="match status" value="1"/>
</dbReference>
<evidence type="ECO:0000256" key="4">
    <source>
        <dbReference type="ARBA" id="ARBA00023136"/>
    </source>
</evidence>
<dbReference type="InterPro" id="IPR005821">
    <property type="entry name" value="Ion_trans_dom"/>
</dbReference>
<keyword evidence="9" id="KW-1185">Reference proteome</keyword>
<dbReference type="GO" id="GO:0001669">
    <property type="term" value="C:acrosomal vesicle"/>
    <property type="evidence" value="ECO:0007669"/>
    <property type="project" value="TreeGrafter"/>
</dbReference>
<dbReference type="AlphaFoldDB" id="A0A814EZA7"/>
<comment type="subcellular location">
    <subcellularLocation>
        <location evidence="1">Membrane</location>
        <topology evidence="1">Multi-pass membrane protein</topology>
    </subcellularLocation>
</comment>
<evidence type="ECO:0000313" key="9">
    <source>
        <dbReference type="Proteomes" id="UP000663870"/>
    </source>
</evidence>
<dbReference type="GO" id="GO:0006814">
    <property type="term" value="P:sodium ion transport"/>
    <property type="evidence" value="ECO:0007669"/>
    <property type="project" value="TreeGrafter"/>
</dbReference>
<keyword evidence="3 5" id="KW-1133">Transmembrane helix</keyword>
<dbReference type="GO" id="GO:0048240">
    <property type="term" value="P:sperm capacitation"/>
    <property type="evidence" value="ECO:0007669"/>
    <property type="project" value="TreeGrafter"/>
</dbReference>
<keyword evidence="2 5" id="KW-0812">Transmembrane</keyword>
<dbReference type="GO" id="GO:0030317">
    <property type="term" value="P:flagellated sperm motility"/>
    <property type="evidence" value="ECO:0007669"/>
    <property type="project" value="InterPro"/>
</dbReference>
<accession>A0A814EZA7</accession>
<protein>
    <recommendedName>
        <fullName evidence="6">Ion transport domain-containing protein</fullName>
    </recommendedName>
</protein>
<feature type="transmembrane region" description="Helical" evidence="5">
    <location>
        <begin position="174"/>
        <end position="207"/>
    </location>
</feature>
<evidence type="ECO:0000313" key="7">
    <source>
        <dbReference type="EMBL" id="CAF0851242.1"/>
    </source>
</evidence>
<evidence type="ECO:0000256" key="3">
    <source>
        <dbReference type="ARBA" id="ARBA00022989"/>
    </source>
</evidence>
<dbReference type="GO" id="GO:0005245">
    <property type="term" value="F:voltage-gated calcium channel activity"/>
    <property type="evidence" value="ECO:0007669"/>
    <property type="project" value="TreeGrafter"/>
</dbReference>
<dbReference type="InterPro" id="IPR027359">
    <property type="entry name" value="Volt_channel_dom_sf"/>
</dbReference>
<dbReference type="EMBL" id="CAJNOH010000083">
    <property type="protein sequence ID" value="CAF0851242.1"/>
    <property type="molecule type" value="Genomic_DNA"/>
</dbReference>
<dbReference type="Proteomes" id="UP000663854">
    <property type="component" value="Unassembled WGS sequence"/>
</dbReference>
<dbReference type="GO" id="GO:0005227">
    <property type="term" value="F:calcium-activated cation channel activity"/>
    <property type="evidence" value="ECO:0007669"/>
    <property type="project" value="InterPro"/>
</dbReference>
<dbReference type="PANTHER" id="PTHR47077">
    <property type="entry name" value="ION_TRANS DOMAIN-CONTAINING PROTEIN"/>
    <property type="match status" value="1"/>
</dbReference>
<dbReference type="EMBL" id="CAJNOL010000269">
    <property type="protein sequence ID" value="CAF0974580.1"/>
    <property type="molecule type" value="Genomic_DNA"/>
</dbReference>
<dbReference type="GO" id="GO:0036128">
    <property type="term" value="C:CatSper complex"/>
    <property type="evidence" value="ECO:0007669"/>
    <property type="project" value="InterPro"/>
</dbReference>
<dbReference type="Pfam" id="PF00520">
    <property type="entry name" value="Ion_trans"/>
    <property type="match status" value="1"/>
</dbReference>
<evidence type="ECO:0000259" key="6">
    <source>
        <dbReference type="Pfam" id="PF00520"/>
    </source>
</evidence>
<evidence type="ECO:0000313" key="8">
    <source>
        <dbReference type="EMBL" id="CAF0974580.1"/>
    </source>
</evidence>
<dbReference type="InterPro" id="IPR028744">
    <property type="entry name" value="CatSper4"/>
</dbReference>
<feature type="domain" description="Ion transport" evidence="6">
    <location>
        <begin position="61"/>
        <end position="289"/>
    </location>
</feature>
<name>A0A814EZA7_9BILA</name>
<evidence type="ECO:0000256" key="2">
    <source>
        <dbReference type="ARBA" id="ARBA00022692"/>
    </source>
</evidence>